<dbReference type="Proteomes" id="UP001595776">
    <property type="component" value="Unassembled WGS sequence"/>
</dbReference>
<keyword evidence="4" id="KW-1185">Reference proteome</keyword>
<dbReference type="InterPro" id="IPR019225">
    <property type="entry name" value="DUF2155"/>
</dbReference>
<evidence type="ECO:0000256" key="1">
    <source>
        <dbReference type="SAM" id="MobiDB-lite"/>
    </source>
</evidence>
<accession>A0ABV8UBS7</accession>
<feature type="compositionally biased region" description="Basic and acidic residues" evidence="1">
    <location>
        <begin position="42"/>
        <end position="51"/>
    </location>
</feature>
<protein>
    <submittedName>
        <fullName evidence="3">DUF2155 domain-containing protein</fullName>
    </submittedName>
</protein>
<dbReference type="RefSeq" id="WP_082719773.1">
    <property type="nucleotide sequence ID" value="NZ_JBHSCR010000007.1"/>
</dbReference>
<organism evidence="3 4">
    <name type="scientific">Kordiimonas lipolytica</name>
    <dbReference type="NCBI Taxonomy" id="1662421"/>
    <lineage>
        <taxon>Bacteria</taxon>
        <taxon>Pseudomonadati</taxon>
        <taxon>Pseudomonadota</taxon>
        <taxon>Alphaproteobacteria</taxon>
        <taxon>Kordiimonadales</taxon>
        <taxon>Kordiimonadaceae</taxon>
        <taxon>Kordiimonas</taxon>
    </lineage>
</organism>
<dbReference type="EMBL" id="JBHSCR010000007">
    <property type="protein sequence ID" value="MFC4348301.1"/>
    <property type="molecule type" value="Genomic_DNA"/>
</dbReference>
<dbReference type="Pfam" id="PF09923">
    <property type="entry name" value="DUF2155"/>
    <property type="match status" value="1"/>
</dbReference>
<feature type="chain" id="PRO_5045966846" evidence="2">
    <location>
        <begin position="23"/>
        <end position="162"/>
    </location>
</feature>
<keyword evidence="2" id="KW-0732">Signal</keyword>
<reference evidence="4" key="1">
    <citation type="journal article" date="2019" name="Int. J. Syst. Evol. Microbiol.">
        <title>The Global Catalogue of Microorganisms (GCM) 10K type strain sequencing project: providing services to taxonomists for standard genome sequencing and annotation.</title>
        <authorList>
            <consortium name="The Broad Institute Genomics Platform"/>
            <consortium name="The Broad Institute Genome Sequencing Center for Infectious Disease"/>
            <person name="Wu L."/>
            <person name="Ma J."/>
        </authorList>
    </citation>
    <scope>NUCLEOTIDE SEQUENCE [LARGE SCALE GENOMIC DNA]</scope>
    <source>
        <strain evidence="4">CGMCC 1.15304</strain>
    </source>
</reference>
<evidence type="ECO:0000313" key="4">
    <source>
        <dbReference type="Proteomes" id="UP001595776"/>
    </source>
</evidence>
<evidence type="ECO:0000313" key="3">
    <source>
        <dbReference type="EMBL" id="MFC4348301.1"/>
    </source>
</evidence>
<proteinExistence type="predicted"/>
<sequence length="162" mass="17747">MTTGLRHIALAFLIGLGGHSVAAQDASQVPIQKSGAGTAQEAPRDSAADHPDNVAHNVVVLRALDKITARITEIELPIGEEARFGTLALKARYCRTRPPIEPPETFAYLEIDDIKRDEERERVFEGWMVASSPALNPLEHSVYDVWVINCRTVEPSVDAPNP</sequence>
<comment type="caution">
    <text evidence="3">The sequence shown here is derived from an EMBL/GenBank/DDBJ whole genome shotgun (WGS) entry which is preliminary data.</text>
</comment>
<feature type="signal peptide" evidence="2">
    <location>
        <begin position="1"/>
        <end position="22"/>
    </location>
</feature>
<evidence type="ECO:0000256" key="2">
    <source>
        <dbReference type="SAM" id="SignalP"/>
    </source>
</evidence>
<gene>
    <name evidence="3" type="ORF">ACFO5Q_10630</name>
</gene>
<feature type="region of interest" description="Disordered" evidence="1">
    <location>
        <begin position="32"/>
        <end position="51"/>
    </location>
</feature>
<name>A0ABV8UBS7_9PROT</name>